<dbReference type="AlphaFoldDB" id="A0A8S2RYU9"/>
<evidence type="ECO:0000313" key="4">
    <source>
        <dbReference type="EMBL" id="CAF4192847.1"/>
    </source>
</evidence>
<evidence type="ECO:0000256" key="2">
    <source>
        <dbReference type="SAM" id="MobiDB-lite"/>
    </source>
</evidence>
<sequence length="381" mass="42314">KVDLSGSYKRGKKYPWWGFSSCTESIEVLQSKAFLGKSGTQTMFCIECGNGKLITPYSLFPAENEILLLPGSYFEVSGTSDFHDGLHVIHVKEINPPYALIESPFAADQSMSQGARSGLSVERKKDTKGILQKAEESKQCNVCLLAGIFHEPNAIFEVEPNYEGLCVEEKSPNEKRLDVLRDAESKNGAQGKKTSIDTTPKDHWQHSNTTTTSAYKVDKKPLSQDIETSVDKLKLGQVNVLNVNGNLASKEDTMAIAEALKINKTLTKLVMEKNNISYQGAMAIAEALKINKTLTELWISNNNITYQGAMAIAEALKINKTLTRPVMNENNMSDQGAMAIAEPLNINKTLTLLWINKNNISEEKIEGIKQAWNKRSWNLYC</sequence>
<dbReference type="Proteomes" id="UP000677228">
    <property type="component" value="Unassembled WGS sequence"/>
</dbReference>
<dbReference type="InterPro" id="IPR052201">
    <property type="entry name" value="LRR-containing_regulator"/>
</dbReference>
<dbReference type="SMART" id="SM00368">
    <property type="entry name" value="LRR_RI"/>
    <property type="match status" value="3"/>
</dbReference>
<accession>A0A8S2RYU9</accession>
<dbReference type="SUPFAM" id="SSF56399">
    <property type="entry name" value="ADP-ribosylation"/>
    <property type="match status" value="1"/>
</dbReference>
<dbReference type="EMBL" id="CAJNOK010025026">
    <property type="protein sequence ID" value="CAF1384660.1"/>
    <property type="molecule type" value="Genomic_DNA"/>
</dbReference>
<protein>
    <recommendedName>
        <fullName evidence="6">NAD(+)--protein-arginine ADP-ribosyltransferase</fullName>
    </recommendedName>
</protein>
<name>A0A8S2RYU9_9BILA</name>
<evidence type="ECO:0000313" key="3">
    <source>
        <dbReference type="EMBL" id="CAF1384660.1"/>
    </source>
</evidence>
<organism evidence="4 5">
    <name type="scientific">Didymodactylos carnosus</name>
    <dbReference type="NCBI Taxonomy" id="1234261"/>
    <lineage>
        <taxon>Eukaryota</taxon>
        <taxon>Metazoa</taxon>
        <taxon>Spiralia</taxon>
        <taxon>Gnathifera</taxon>
        <taxon>Rotifera</taxon>
        <taxon>Eurotatoria</taxon>
        <taxon>Bdelloidea</taxon>
        <taxon>Philodinida</taxon>
        <taxon>Philodinidae</taxon>
        <taxon>Didymodactylos</taxon>
    </lineage>
</organism>
<proteinExistence type="predicted"/>
<dbReference type="EMBL" id="CAJOBA010046726">
    <property type="protein sequence ID" value="CAF4192847.1"/>
    <property type="molecule type" value="Genomic_DNA"/>
</dbReference>
<reference evidence="4" key="1">
    <citation type="submission" date="2021-02" db="EMBL/GenBank/DDBJ databases">
        <authorList>
            <person name="Nowell W R."/>
        </authorList>
    </citation>
    <scope>NUCLEOTIDE SEQUENCE</scope>
</reference>
<dbReference type="Proteomes" id="UP000682733">
    <property type="component" value="Unassembled WGS sequence"/>
</dbReference>
<gene>
    <name evidence="3" type="ORF">OVA965_LOCUS32276</name>
    <name evidence="4" type="ORF">TMI583_LOCUS33134</name>
</gene>
<evidence type="ECO:0008006" key="6">
    <source>
        <dbReference type="Google" id="ProtNLM"/>
    </source>
</evidence>
<keyword evidence="1" id="KW-0677">Repeat</keyword>
<dbReference type="PANTHER" id="PTHR24111">
    <property type="entry name" value="LEUCINE-RICH REPEAT-CONTAINING PROTEIN 34"/>
    <property type="match status" value="1"/>
</dbReference>
<dbReference type="Pfam" id="PF13516">
    <property type="entry name" value="LRR_6"/>
    <property type="match status" value="2"/>
</dbReference>
<evidence type="ECO:0000313" key="5">
    <source>
        <dbReference type="Proteomes" id="UP000682733"/>
    </source>
</evidence>
<dbReference type="InterPro" id="IPR032675">
    <property type="entry name" value="LRR_dom_sf"/>
</dbReference>
<dbReference type="PANTHER" id="PTHR24111:SF0">
    <property type="entry name" value="LEUCINE-RICH REPEAT-CONTAINING PROTEIN"/>
    <property type="match status" value="1"/>
</dbReference>
<dbReference type="SUPFAM" id="SSF52047">
    <property type="entry name" value="RNI-like"/>
    <property type="match status" value="1"/>
</dbReference>
<dbReference type="InterPro" id="IPR001611">
    <property type="entry name" value="Leu-rich_rpt"/>
</dbReference>
<dbReference type="Gene3D" id="3.90.176.10">
    <property type="entry name" value="Toxin ADP-ribosyltransferase, Chain A, domain 1"/>
    <property type="match status" value="1"/>
</dbReference>
<feature type="region of interest" description="Disordered" evidence="2">
    <location>
        <begin position="184"/>
        <end position="208"/>
    </location>
</feature>
<comment type="caution">
    <text evidence="4">The sequence shown here is derived from an EMBL/GenBank/DDBJ whole genome shotgun (WGS) entry which is preliminary data.</text>
</comment>
<evidence type="ECO:0000256" key="1">
    <source>
        <dbReference type="ARBA" id="ARBA00022737"/>
    </source>
</evidence>
<dbReference type="Gene3D" id="3.80.10.10">
    <property type="entry name" value="Ribonuclease Inhibitor"/>
    <property type="match status" value="2"/>
</dbReference>
<feature type="non-terminal residue" evidence="4">
    <location>
        <position position="1"/>
    </location>
</feature>